<dbReference type="AlphaFoldDB" id="A0A9P6UE91"/>
<dbReference type="InterPro" id="IPR036396">
    <property type="entry name" value="Cyt_P450_sf"/>
</dbReference>
<keyword evidence="2" id="KW-1185">Reference proteome</keyword>
<sequence>MIGLLSANSASMPIEALKVAVPLGIGLASAALLAVKMNSNPYDKSIPNVPLRKGDSTHDKEIDADQDKFLLNCEEEYGPIFNIKALNQNLTVISGPMVREVFMNESFSFGDAMDTLTGVRAFMMSVLKSHKENVDDRITHEIVRDNISPSLPLFTPRIVEQLERVVDEELGYCEGKVVDKPIKI</sequence>
<proteinExistence type="predicted"/>
<dbReference type="EMBL" id="JAAAIN010003165">
    <property type="protein sequence ID" value="KAG0287301.1"/>
    <property type="molecule type" value="Genomic_DNA"/>
</dbReference>
<comment type="caution">
    <text evidence="1">The sequence shown here is derived from an EMBL/GenBank/DDBJ whole genome shotgun (WGS) entry which is preliminary data.</text>
</comment>
<gene>
    <name evidence="1" type="ORF">BGZ97_007142</name>
</gene>
<dbReference type="Gene3D" id="1.10.630.10">
    <property type="entry name" value="Cytochrome P450"/>
    <property type="match status" value="1"/>
</dbReference>
<evidence type="ECO:0000313" key="1">
    <source>
        <dbReference type="EMBL" id="KAG0287301.1"/>
    </source>
</evidence>
<dbReference type="GO" id="GO:0004497">
    <property type="term" value="F:monooxygenase activity"/>
    <property type="evidence" value="ECO:0007669"/>
    <property type="project" value="InterPro"/>
</dbReference>
<dbReference type="SUPFAM" id="SSF48264">
    <property type="entry name" value="Cytochrome P450"/>
    <property type="match status" value="1"/>
</dbReference>
<dbReference type="GO" id="GO:0016705">
    <property type="term" value="F:oxidoreductase activity, acting on paired donors, with incorporation or reduction of molecular oxygen"/>
    <property type="evidence" value="ECO:0007669"/>
    <property type="project" value="InterPro"/>
</dbReference>
<dbReference type="Proteomes" id="UP000823405">
    <property type="component" value="Unassembled WGS sequence"/>
</dbReference>
<evidence type="ECO:0000313" key="2">
    <source>
        <dbReference type="Proteomes" id="UP000823405"/>
    </source>
</evidence>
<dbReference type="GO" id="GO:0020037">
    <property type="term" value="F:heme binding"/>
    <property type="evidence" value="ECO:0007669"/>
    <property type="project" value="InterPro"/>
</dbReference>
<feature type="non-terminal residue" evidence="1">
    <location>
        <position position="184"/>
    </location>
</feature>
<name>A0A9P6UE91_9FUNG</name>
<dbReference type="OrthoDB" id="1844152at2759"/>
<organism evidence="1 2">
    <name type="scientific">Linnemannia gamsii</name>
    <dbReference type="NCBI Taxonomy" id="64522"/>
    <lineage>
        <taxon>Eukaryota</taxon>
        <taxon>Fungi</taxon>
        <taxon>Fungi incertae sedis</taxon>
        <taxon>Mucoromycota</taxon>
        <taxon>Mortierellomycotina</taxon>
        <taxon>Mortierellomycetes</taxon>
        <taxon>Mortierellales</taxon>
        <taxon>Mortierellaceae</taxon>
        <taxon>Linnemannia</taxon>
    </lineage>
</organism>
<reference evidence="1" key="1">
    <citation type="journal article" date="2020" name="Fungal Divers.">
        <title>Resolving the Mortierellaceae phylogeny through synthesis of multi-gene phylogenetics and phylogenomics.</title>
        <authorList>
            <person name="Vandepol N."/>
            <person name="Liber J."/>
            <person name="Desiro A."/>
            <person name="Na H."/>
            <person name="Kennedy M."/>
            <person name="Barry K."/>
            <person name="Grigoriev I.V."/>
            <person name="Miller A.N."/>
            <person name="O'Donnell K."/>
            <person name="Stajich J.E."/>
            <person name="Bonito G."/>
        </authorList>
    </citation>
    <scope>NUCLEOTIDE SEQUENCE</scope>
    <source>
        <strain evidence="1">NVP60</strain>
    </source>
</reference>
<protein>
    <submittedName>
        <fullName evidence="1">Uncharacterized protein</fullName>
    </submittedName>
</protein>
<dbReference type="GO" id="GO:0005506">
    <property type="term" value="F:iron ion binding"/>
    <property type="evidence" value="ECO:0007669"/>
    <property type="project" value="InterPro"/>
</dbReference>
<accession>A0A9P6UE91</accession>